<reference evidence="1" key="2">
    <citation type="submission" date="2021-01" db="EMBL/GenBank/DDBJ databases">
        <authorList>
            <person name="Schikora-Tamarit M.A."/>
        </authorList>
    </citation>
    <scope>NUCLEOTIDE SEQUENCE</scope>
    <source>
        <strain evidence="1">CBS6075</strain>
    </source>
</reference>
<proteinExistence type="predicted"/>
<dbReference type="EMBL" id="JAEUBE010000199">
    <property type="protein sequence ID" value="KAH3666754.1"/>
    <property type="molecule type" value="Genomic_DNA"/>
</dbReference>
<reference evidence="1" key="1">
    <citation type="journal article" date="2021" name="Open Biol.">
        <title>Shared evolutionary footprints suggest mitochondrial oxidative damage underlies multiple complex I losses in fungi.</title>
        <authorList>
            <person name="Schikora-Tamarit M.A."/>
            <person name="Marcet-Houben M."/>
            <person name="Nosek J."/>
            <person name="Gabaldon T."/>
        </authorList>
    </citation>
    <scope>NUCLEOTIDE SEQUENCE</scope>
    <source>
        <strain evidence="1">CBS6075</strain>
    </source>
</reference>
<name>A0A9P8T5V9_9ASCO</name>
<evidence type="ECO:0000313" key="1">
    <source>
        <dbReference type="EMBL" id="KAH3666754.1"/>
    </source>
</evidence>
<dbReference type="RefSeq" id="XP_046061710.1">
    <property type="nucleotide sequence ID" value="XM_046204157.1"/>
</dbReference>
<organism evidence="1 2">
    <name type="scientific">Ogataea philodendri</name>
    <dbReference type="NCBI Taxonomy" id="1378263"/>
    <lineage>
        <taxon>Eukaryota</taxon>
        <taxon>Fungi</taxon>
        <taxon>Dikarya</taxon>
        <taxon>Ascomycota</taxon>
        <taxon>Saccharomycotina</taxon>
        <taxon>Pichiomycetes</taxon>
        <taxon>Pichiales</taxon>
        <taxon>Pichiaceae</taxon>
        <taxon>Ogataea</taxon>
    </lineage>
</organism>
<dbReference type="GeneID" id="70235170"/>
<evidence type="ECO:0000313" key="2">
    <source>
        <dbReference type="Proteomes" id="UP000769157"/>
    </source>
</evidence>
<accession>A0A9P8T5V9</accession>
<gene>
    <name evidence="1" type="ORF">OGAPHI_003203</name>
</gene>
<sequence length="103" mass="11120">MVSRSFGCRSKSTSLAIAPEALILCWTSSRQRRMALCGVALPSSFQKPNLNSLPANSSGDFHGIDSTLGSMFHSSPLTINSKIRFTSFRLLPIGPITEGTSSW</sequence>
<dbReference type="AlphaFoldDB" id="A0A9P8T5V9"/>
<comment type="caution">
    <text evidence="1">The sequence shown here is derived from an EMBL/GenBank/DDBJ whole genome shotgun (WGS) entry which is preliminary data.</text>
</comment>
<dbReference type="Proteomes" id="UP000769157">
    <property type="component" value="Unassembled WGS sequence"/>
</dbReference>
<protein>
    <submittedName>
        <fullName evidence="1">Uncharacterized protein</fullName>
    </submittedName>
</protein>
<keyword evidence="2" id="KW-1185">Reference proteome</keyword>